<evidence type="ECO:0000313" key="4">
    <source>
        <dbReference type="EMBL" id="KAE9176735.1"/>
    </source>
</evidence>
<keyword evidence="2" id="KW-0732">Signal</keyword>
<name>A0A6A3PKC4_9STRA</name>
<comment type="caution">
    <text evidence="3">The sequence shown here is derived from an EMBL/GenBank/DDBJ whole genome shotgun (WGS) entry which is preliminary data.</text>
</comment>
<evidence type="ECO:0000313" key="3">
    <source>
        <dbReference type="EMBL" id="KAE9062388.1"/>
    </source>
</evidence>
<feature type="region of interest" description="Disordered" evidence="1">
    <location>
        <begin position="117"/>
        <end position="170"/>
    </location>
</feature>
<dbReference type="EMBL" id="QXGA01006658">
    <property type="protein sequence ID" value="KAE9062388.1"/>
    <property type="molecule type" value="Genomic_DNA"/>
</dbReference>
<gene>
    <name evidence="4" type="ORF">PF002_g28527</name>
    <name evidence="3" type="ORF">PF006_g31177</name>
</gene>
<dbReference type="Proteomes" id="UP000440367">
    <property type="component" value="Unassembled WGS sequence"/>
</dbReference>
<evidence type="ECO:0000256" key="1">
    <source>
        <dbReference type="SAM" id="MobiDB-lite"/>
    </source>
</evidence>
<feature type="signal peptide" evidence="2">
    <location>
        <begin position="1"/>
        <end position="19"/>
    </location>
</feature>
<evidence type="ECO:0008006" key="7">
    <source>
        <dbReference type="Google" id="ProtNLM"/>
    </source>
</evidence>
<dbReference type="AlphaFoldDB" id="A0A6A3PKC4"/>
<feature type="compositionally biased region" description="Low complexity" evidence="1">
    <location>
        <begin position="50"/>
        <end position="69"/>
    </location>
</feature>
<proteinExistence type="predicted"/>
<evidence type="ECO:0000313" key="6">
    <source>
        <dbReference type="Proteomes" id="UP000440732"/>
    </source>
</evidence>
<evidence type="ECO:0000313" key="5">
    <source>
        <dbReference type="Proteomes" id="UP000440367"/>
    </source>
</evidence>
<protein>
    <recommendedName>
        <fullName evidence="7">RxLR effector protein</fullName>
    </recommendedName>
</protein>
<dbReference type="EMBL" id="QXGD01003538">
    <property type="protein sequence ID" value="KAE9176735.1"/>
    <property type="molecule type" value="Genomic_DNA"/>
</dbReference>
<feature type="chain" id="PRO_5036380321" description="RxLR effector protein" evidence="2">
    <location>
        <begin position="20"/>
        <end position="170"/>
    </location>
</feature>
<reference evidence="5 6" key="1">
    <citation type="submission" date="2018-08" db="EMBL/GenBank/DDBJ databases">
        <title>Genomic investigation of the strawberry pathogen Phytophthora fragariae indicates pathogenicity is determined by transcriptional variation in three key races.</title>
        <authorList>
            <person name="Adams T.M."/>
            <person name="Armitage A.D."/>
            <person name="Sobczyk M.K."/>
            <person name="Bates H.J."/>
            <person name="Dunwell J.M."/>
            <person name="Nellist C.F."/>
            <person name="Harrison R.J."/>
        </authorList>
    </citation>
    <scope>NUCLEOTIDE SEQUENCE [LARGE SCALE GENOMIC DNA]</scope>
    <source>
        <strain evidence="4 5">BC-1</strain>
        <strain evidence="3 6">NOV-5</strain>
    </source>
</reference>
<accession>A0A6A3PKC4</accession>
<organism evidence="3 6">
    <name type="scientific">Phytophthora fragariae</name>
    <dbReference type="NCBI Taxonomy" id="53985"/>
    <lineage>
        <taxon>Eukaryota</taxon>
        <taxon>Sar</taxon>
        <taxon>Stramenopiles</taxon>
        <taxon>Oomycota</taxon>
        <taxon>Peronosporomycetes</taxon>
        <taxon>Peronosporales</taxon>
        <taxon>Peronosporaceae</taxon>
        <taxon>Phytophthora</taxon>
    </lineage>
</organism>
<sequence>MVLLLVLLLGGMASPRSDADEVASDDSRVASWEELEQGPSLTTPSPPSSQPSSPVVSSAPPVDPSSSPSGFVAHAAPAKSLGELLMEILEGDSDVESDSESDLCSVIVEVTTETVTGLTDVSDDEDVSDRPQRRRLRRGDETSHWHPPLPEPPARHPVCNHKNHYDPTVP</sequence>
<evidence type="ECO:0000256" key="2">
    <source>
        <dbReference type="SAM" id="SignalP"/>
    </source>
</evidence>
<dbReference type="Proteomes" id="UP000440732">
    <property type="component" value="Unassembled WGS sequence"/>
</dbReference>
<feature type="region of interest" description="Disordered" evidence="1">
    <location>
        <begin position="15"/>
        <end position="74"/>
    </location>
</feature>